<protein>
    <recommendedName>
        <fullName evidence="5">Helix-turn-helix domain-containing protein</fullName>
    </recommendedName>
</protein>
<organism evidence="3 4">
    <name type="scientific">Micromonospora polyrhachis</name>
    <dbReference type="NCBI Taxonomy" id="1282883"/>
    <lineage>
        <taxon>Bacteria</taxon>
        <taxon>Bacillati</taxon>
        <taxon>Actinomycetota</taxon>
        <taxon>Actinomycetes</taxon>
        <taxon>Micromonosporales</taxon>
        <taxon>Micromonosporaceae</taxon>
        <taxon>Micromonospora</taxon>
    </lineage>
</organism>
<feature type="compositionally biased region" description="Low complexity" evidence="1">
    <location>
        <begin position="151"/>
        <end position="171"/>
    </location>
</feature>
<name>A0A7W7SX54_9ACTN</name>
<keyword evidence="4" id="KW-1185">Reference proteome</keyword>
<feature type="compositionally biased region" description="Low complexity" evidence="1">
    <location>
        <begin position="286"/>
        <end position="328"/>
    </location>
</feature>
<proteinExistence type="predicted"/>
<comment type="caution">
    <text evidence="3">The sequence shown here is derived from an EMBL/GenBank/DDBJ whole genome shotgun (WGS) entry which is preliminary data.</text>
</comment>
<evidence type="ECO:0000256" key="2">
    <source>
        <dbReference type="SAM" id="Phobius"/>
    </source>
</evidence>
<feature type="region of interest" description="Disordered" evidence="1">
    <location>
        <begin position="74"/>
        <end position="195"/>
    </location>
</feature>
<reference evidence="3 4" key="1">
    <citation type="submission" date="2020-08" db="EMBL/GenBank/DDBJ databases">
        <title>Sequencing the genomes of 1000 actinobacteria strains.</title>
        <authorList>
            <person name="Klenk H.-P."/>
        </authorList>
    </citation>
    <scope>NUCLEOTIDE SEQUENCE [LARGE SCALE GENOMIC DNA]</scope>
    <source>
        <strain evidence="3 4">DSM 45886</strain>
    </source>
</reference>
<feature type="region of interest" description="Disordered" evidence="1">
    <location>
        <begin position="264"/>
        <end position="355"/>
    </location>
</feature>
<feature type="compositionally biased region" description="Basic and acidic residues" evidence="1">
    <location>
        <begin position="177"/>
        <end position="189"/>
    </location>
</feature>
<keyword evidence="2" id="KW-1133">Transmembrane helix</keyword>
<accession>A0A7W7SX54</accession>
<sequence>MRDLKQWSGFTYRELQRRAEAAGEVLPHSTIAAALGRSTLPRAEMVRAFVRACGGDPVTVDGWLAVRKRIAIDSGRSTQPSETGDTAPAPDRSDPTEKKVGTETVPAMGGDLTGAGTAVAPEHADRPAAATAPQPPQDPTSGTDSGATEDTAALPPTETVTPVAATDPPLTAGGGPDDDRTWPVRDGGQRRLGAATATSERYRWIGLHRHDPADEVPRPAGLRWLIPPIMYRTGWSSRVLSGVLLLILLVVATGFIVGALRDVPGNGPADADASPDLIIDADDPDGPTTPGSGPSSPGTGTPSATPTRTPTPNRSGSRSPSPTPKRTSTGGGGVETQPDPGSGTGSGSGGRLVTSVTPFCRDSGRSWAFTITGELYQASAGYDPTAWTVVKGGSSYGYPLSGNGSTRFSGTVPPGGGSDVLTAASTTWELVVWVRDSSGANSSVRASGTVNNPGCLVS</sequence>
<feature type="transmembrane region" description="Helical" evidence="2">
    <location>
        <begin position="239"/>
        <end position="260"/>
    </location>
</feature>
<evidence type="ECO:0000256" key="1">
    <source>
        <dbReference type="SAM" id="MobiDB-lite"/>
    </source>
</evidence>
<dbReference type="Proteomes" id="UP000578819">
    <property type="component" value="Unassembled WGS sequence"/>
</dbReference>
<dbReference type="RefSeq" id="WP_184538255.1">
    <property type="nucleotide sequence ID" value="NZ_JACHJW010000001.1"/>
</dbReference>
<evidence type="ECO:0008006" key="5">
    <source>
        <dbReference type="Google" id="ProtNLM"/>
    </source>
</evidence>
<keyword evidence="2" id="KW-0472">Membrane</keyword>
<evidence type="ECO:0000313" key="4">
    <source>
        <dbReference type="Proteomes" id="UP000578819"/>
    </source>
</evidence>
<feature type="compositionally biased region" description="Basic and acidic residues" evidence="1">
    <location>
        <begin position="91"/>
        <end position="101"/>
    </location>
</feature>
<feature type="compositionally biased region" description="Polar residues" evidence="1">
    <location>
        <begin position="75"/>
        <end position="84"/>
    </location>
</feature>
<dbReference type="AlphaFoldDB" id="A0A7W7SX54"/>
<dbReference type="EMBL" id="JACHJW010000001">
    <property type="protein sequence ID" value="MBB4962201.1"/>
    <property type="molecule type" value="Genomic_DNA"/>
</dbReference>
<gene>
    <name evidence="3" type="ORF">FHR38_005934</name>
</gene>
<evidence type="ECO:0000313" key="3">
    <source>
        <dbReference type="EMBL" id="MBB4962201.1"/>
    </source>
</evidence>
<keyword evidence="2" id="KW-0812">Transmembrane</keyword>